<keyword evidence="3" id="KW-1185">Reference proteome</keyword>
<organism evidence="2 3">
    <name type="scientific">Phytohabitans rumicis</name>
    <dbReference type="NCBI Taxonomy" id="1076125"/>
    <lineage>
        <taxon>Bacteria</taxon>
        <taxon>Bacillati</taxon>
        <taxon>Actinomycetota</taxon>
        <taxon>Actinomycetes</taxon>
        <taxon>Micromonosporales</taxon>
        <taxon>Micromonosporaceae</taxon>
    </lineage>
</organism>
<name>A0A6V8KVZ6_9ACTN</name>
<accession>A0A6V8KVZ6</accession>
<comment type="caution">
    <text evidence="2">The sequence shown here is derived from an EMBL/GenBank/DDBJ whole genome shotgun (WGS) entry which is preliminary data.</text>
</comment>
<evidence type="ECO:0000313" key="2">
    <source>
        <dbReference type="EMBL" id="GFJ87550.1"/>
    </source>
</evidence>
<proteinExistence type="predicted"/>
<feature type="region of interest" description="Disordered" evidence="1">
    <location>
        <begin position="1"/>
        <end position="39"/>
    </location>
</feature>
<reference evidence="2 3" key="2">
    <citation type="submission" date="2020-03" db="EMBL/GenBank/DDBJ databases">
        <authorList>
            <person name="Ichikawa N."/>
            <person name="Kimura A."/>
            <person name="Kitahashi Y."/>
            <person name="Uohara A."/>
        </authorList>
    </citation>
    <scope>NUCLEOTIDE SEQUENCE [LARGE SCALE GENOMIC DNA]</scope>
    <source>
        <strain evidence="2 3">NBRC 108638</strain>
    </source>
</reference>
<dbReference type="AlphaFoldDB" id="A0A6V8KVZ6"/>
<gene>
    <name evidence="2" type="ORF">Prum_011920</name>
</gene>
<evidence type="ECO:0000313" key="3">
    <source>
        <dbReference type="Proteomes" id="UP000482960"/>
    </source>
</evidence>
<dbReference type="Proteomes" id="UP000482960">
    <property type="component" value="Unassembled WGS sequence"/>
</dbReference>
<evidence type="ECO:0000256" key="1">
    <source>
        <dbReference type="SAM" id="MobiDB-lite"/>
    </source>
</evidence>
<reference evidence="2 3" key="1">
    <citation type="submission" date="2020-03" db="EMBL/GenBank/DDBJ databases">
        <title>Whole genome shotgun sequence of Phytohabitans rumicis NBRC 108638.</title>
        <authorList>
            <person name="Komaki H."/>
            <person name="Tamura T."/>
        </authorList>
    </citation>
    <scope>NUCLEOTIDE SEQUENCE [LARGE SCALE GENOMIC DNA]</scope>
    <source>
        <strain evidence="2 3">NBRC 108638</strain>
    </source>
</reference>
<protein>
    <submittedName>
        <fullName evidence="2">Uncharacterized protein</fullName>
    </submittedName>
</protein>
<dbReference type="EMBL" id="BLPG01000001">
    <property type="protein sequence ID" value="GFJ87550.1"/>
    <property type="molecule type" value="Genomic_DNA"/>
</dbReference>
<sequence>MHNASAGVYGAPKDHRRTTDNGSKQVNHERVGPIRRPRSQPFEIIEDGGACRVQQGWLPPTWSVADPGRSVCGYAVDAVGAAYGCPATWASPVKNA</sequence>